<organism evidence="9">
    <name type="scientific">Craspedostauros australis</name>
    <dbReference type="NCBI Taxonomy" id="1486917"/>
    <lineage>
        <taxon>Eukaryota</taxon>
        <taxon>Sar</taxon>
        <taxon>Stramenopiles</taxon>
        <taxon>Ochrophyta</taxon>
        <taxon>Bacillariophyta</taxon>
        <taxon>Bacillariophyceae</taxon>
        <taxon>Bacillariophycidae</taxon>
        <taxon>Naviculales</taxon>
        <taxon>Naviculaceae</taxon>
        <taxon>Craspedostauros</taxon>
    </lineage>
</organism>
<dbReference type="PRINTS" id="PR00420">
    <property type="entry name" value="RNGMNOXGNASE"/>
</dbReference>
<dbReference type="GO" id="GO:0071949">
    <property type="term" value="F:FAD binding"/>
    <property type="evidence" value="ECO:0007669"/>
    <property type="project" value="InterPro"/>
</dbReference>
<dbReference type="Pfam" id="PF13450">
    <property type="entry name" value="NAD_binding_8"/>
    <property type="match status" value="1"/>
</dbReference>
<keyword evidence="3" id="KW-0274">FAD</keyword>
<keyword evidence="5" id="KW-0560">Oxidoreductase</keyword>
<reference evidence="9" key="1">
    <citation type="submission" date="2021-01" db="EMBL/GenBank/DDBJ databases">
        <authorList>
            <person name="Corre E."/>
            <person name="Pelletier E."/>
            <person name="Niang G."/>
            <person name="Scheremetjew M."/>
            <person name="Finn R."/>
            <person name="Kale V."/>
            <person name="Holt S."/>
            <person name="Cochrane G."/>
            <person name="Meng A."/>
            <person name="Brown T."/>
            <person name="Cohen L."/>
        </authorList>
    </citation>
    <scope>NUCLEOTIDE SEQUENCE</scope>
    <source>
        <strain evidence="9">CCMP3328</strain>
    </source>
</reference>
<evidence type="ECO:0000256" key="2">
    <source>
        <dbReference type="ARBA" id="ARBA00022630"/>
    </source>
</evidence>
<dbReference type="GO" id="GO:0004502">
    <property type="term" value="F:kynurenine 3-monooxygenase activity"/>
    <property type="evidence" value="ECO:0007669"/>
    <property type="project" value="TreeGrafter"/>
</dbReference>
<feature type="domain" description="FAD-binding" evidence="8">
    <location>
        <begin position="169"/>
        <end position="378"/>
    </location>
</feature>
<feature type="region of interest" description="Disordered" evidence="7">
    <location>
        <begin position="126"/>
        <end position="145"/>
    </location>
</feature>
<dbReference type="Pfam" id="PF01494">
    <property type="entry name" value="FAD_binding_3"/>
    <property type="match status" value="1"/>
</dbReference>
<evidence type="ECO:0000256" key="1">
    <source>
        <dbReference type="ARBA" id="ARBA00001974"/>
    </source>
</evidence>
<keyword evidence="6" id="KW-0503">Monooxygenase</keyword>
<protein>
    <recommendedName>
        <fullName evidence="8">FAD-binding domain-containing protein</fullName>
    </recommendedName>
</protein>
<sequence length="450" mass="49369">MVKVVISGAGPAGLLLAQNLIQQPNYDVHVFEKRPDLLTMAGIRSNKDRTYPMCIQGCGNPAIAGVPGLRPTLEKYGKWIDKVQTYKGKGTGLINKSAPSFFIERNSLACGMLEHLRAIDDNPAIASGSFTPSQEPDRVTAQRDPSSSLSLHFDCGIADVSLDQQTVTTDRGTTESFDHIVGADGATSVVRTRLKEQNHFTSTMSKTSHSYRSLAIPTDPAVVQPDRLHSWFSIGGHQLVVIPIDGETARGLYVFPNGDDPFEDMTTPQQVIDYFRTTVSPLLADAIPMQEAERILAHPVGCNLSVQCNALTTPDGKAVLIGDAAHAMSSSLALGCNSAMHDVQVLCSKLAQHDHDWHKALQQYNADHMAEANAVREFSDHSVAVTTRMRLEFMGRMIAKRSLPTAISKHMRSMPIDVMSDETKSFTEMLEQSRWWTDRVKASKPPMVEV</sequence>
<accession>A0A7R9WTD2</accession>
<dbReference type="InterPro" id="IPR002938">
    <property type="entry name" value="FAD-bd"/>
</dbReference>
<evidence type="ECO:0000256" key="7">
    <source>
        <dbReference type="SAM" id="MobiDB-lite"/>
    </source>
</evidence>
<evidence type="ECO:0000256" key="6">
    <source>
        <dbReference type="ARBA" id="ARBA00023033"/>
    </source>
</evidence>
<name>A0A7R9WTD2_9STRA</name>
<dbReference type="GO" id="GO:0070189">
    <property type="term" value="P:kynurenine metabolic process"/>
    <property type="evidence" value="ECO:0007669"/>
    <property type="project" value="TreeGrafter"/>
</dbReference>
<dbReference type="PANTHER" id="PTHR46028">
    <property type="entry name" value="KYNURENINE 3-MONOOXYGENASE"/>
    <property type="match status" value="1"/>
</dbReference>
<gene>
    <name evidence="9" type="ORF">CAUS1442_LOCUS5983</name>
</gene>
<keyword evidence="4" id="KW-0521">NADP</keyword>
<dbReference type="InterPro" id="IPR036188">
    <property type="entry name" value="FAD/NAD-bd_sf"/>
</dbReference>
<dbReference type="EMBL" id="HBEF01009488">
    <property type="protein sequence ID" value="CAD8333878.1"/>
    <property type="molecule type" value="Transcribed_RNA"/>
</dbReference>
<keyword evidence="2" id="KW-0285">Flavoprotein</keyword>
<evidence type="ECO:0000256" key="4">
    <source>
        <dbReference type="ARBA" id="ARBA00022857"/>
    </source>
</evidence>
<evidence type="ECO:0000256" key="5">
    <source>
        <dbReference type="ARBA" id="ARBA00023002"/>
    </source>
</evidence>
<evidence type="ECO:0000259" key="8">
    <source>
        <dbReference type="Pfam" id="PF01494"/>
    </source>
</evidence>
<comment type="cofactor">
    <cofactor evidence="1">
        <name>FAD</name>
        <dbReference type="ChEBI" id="CHEBI:57692"/>
    </cofactor>
</comment>
<proteinExistence type="predicted"/>
<evidence type="ECO:0000313" key="9">
    <source>
        <dbReference type="EMBL" id="CAD8333878.1"/>
    </source>
</evidence>
<dbReference type="PANTHER" id="PTHR46028:SF2">
    <property type="entry name" value="KYNURENINE 3-MONOOXYGENASE"/>
    <property type="match status" value="1"/>
</dbReference>
<evidence type="ECO:0000256" key="3">
    <source>
        <dbReference type="ARBA" id="ARBA00022827"/>
    </source>
</evidence>
<dbReference type="Gene3D" id="3.50.50.60">
    <property type="entry name" value="FAD/NAD(P)-binding domain"/>
    <property type="match status" value="1"/>
</dbReference>
<dbReference type="AlphaFoldDB" id="A0A7R9WTD2"/>
<dbReference type="SUPFAM" id="SSF51905">
    <property type="entry name" value="FAD/NAD(P)-binding domain"/>
    <property type="match status" value="1"/>
</dbReference>